<evidence type="ECO:0000313" key="7">
    <source>
        <dbReference type="EMBL" id="QAY61559.1"/>
    </source>
</evidence>
<dbReference type="GO" id="GO:0016020">
    <property type="term" value="C:membrane"/>
    <property type="evidence" value="ECO:0007669"/>
    <property type="project" value="UniProtKB-SubCell"/>
</dbReference>
<proteinExistence type="predicted"/>
<dbReference type="AlphaFoldDB" id="A0A4P6EJY6"/>
<feature type="transmembrane region" description="Helical" evidence="5">
    <location>
        <begin position="121"/>
        <end position="138"/>
    </location>
</feature>
<feature type="transmembrane region" description="Helical" evidence="5">
    <location>
        <begin position="187"/>
        <end position="209"/>
    </location>
</feature>
<dbReference type="InterPro" id="IPR049453">
    <property type="entry name" value="Memb_transporter_dom"/>
</dbReference>
<dbReference type="OrthoDB" id="4989419at2"/>
<keyword evidence="8" id="KW-1185">Reference proteome</keyword>
<feature type="transmembrane region" description="Helical" evidence="5">
    <location>
        <begin position="285"/>
        <end position="304"/>
    </location>
</feature>
<feature type="domain" description="Integral membrane bound transporter" evidence="6">
    <location>
        <begin position="204"/>
        <end position="329"/>
    </location>
</feature>
<feature type="transmembrane region" description="Helical" evidence="5">
    <location>
        <begin position="20"/>
        <end position="37"/>
    </location>
</feature>
<feature type="transmembrane region" description="Helical" evidence="5">
    <location>
        <begin position="144"/>
        <end position="166"/>
    </location>
</feature>
<evidence type="ECO:0000259" key="6">
    <source>
        <dbReference type="Pfam" id="PF13515"/>
    </source>
</evidence>
<evidence type="ECO:0000256" key="2">
    <source>
        <dbReference type="ARBA" id="ARBA00022692"/>
    </source>
</evidence>
<dbReference type="KEGG" id="mprt:ET475_17360"/>
<evidence type="ECO:0000256" key="3">
    <source>
        <dbReference type="ARBA" id="ARBA00022989"/>
    </source>
</evidence>
<reference evidence="7 8" key="1">
    <citation type="submission" date="2019-01" db="EMBL/GenBank/DDBJ databases">
        <title>Genome sequencing of strain DFW100M-13.</title>
        <authorList>
            <person name="Heo J."/>
            <person name="Kim S.-J."/>
            <person name="Kim J.-S."/>
            <person name="Hong S.-B."/>
            <person name="Kwon S.-W."/>
        </authorList>
    </citation>
    <scope>NUCLEOTIDE SEQUENCE [LARGE SCALE GENOMIC DNA]</scope>
    <source>
        <strain evidence="7 8">DFW100M-13</strain>
    </source>
</reference>
<feature type="transmembrane region" description="Helical" evidence="5">
    <location>
        <begin position="243"/>
        <end position="265"/>
    </location>
</feature>
<dbReference type="EMBL" id="CP035494">
    <property type="protein sequence ID" value="QAY61559.1"/>
    <property type="molecule type" value="Genomic_DNA"/>
</dbReference>
<comment type="subcellular location">
    <subcellularLocation>
        <location evidence="1">Membrane</location>
        <topology evidence="1">Multi-pass membrane protein</topology>
    </subcellularLocation>
</comment>
<evidence type="ECO:0000256" key="5">
    <source>
        <dbReference type="SAM" id="Phobius"/>
    </source>
</evidence>
<gene>
    <name evidence="7" type="ORF">ET475_17360</name>
</gene>
<feature type="transmembrane region" description="Helical" evidence="5">
    <location>
        <begin position="94"/>
        <end position="114"/>
    </location>
</feature>
<sequence length="345" mass="34911">MREFGVQLLRIGPNAGAHRVALRCAVSVGIPMLVLLATGRLDLLGAAAFGAFAAVFGRDLAPVARLRVQAITGAGLTAAVTVGLAAAHLPLRPWSSTLVVVLVAVAATVLGNVVRWKPAGPLFFVFASGAFASGPALGGWASALVVAVTAGTASFAVLVGMAGAVVRGRGRLRGGPRQAPWHGTWRDAAGGGVLVDVVVASSLAGAVAIGLGLHHVYWAVLSAVVPASVSLRGPWLVRGTLRVVGTAAGLVVAAALLMLQLPGWALVPVALGLQLGTEMFVQRNYGVAMLFITPLALLIGNAARPGPMGELLSDRFWGTAVGIGIGLAVLGVRALSVRADQTVLS</sequence>
<feature type="transmembrane region" description="Helical" evidence="5">
    <location>
        <begin position="68"/>
        <end position="88"/>
    </location>
</feature>
<keyword evidence="3 5" id="KW-1133">Transmembrane helix</keyword>
<evidence type="ECO:0000256" key="1">
    <source>
        <dbReference type="ARBA" id="ARBA00004141"/>
    </source>
</evidence>
<feature type="transmembrane region" description="Helical" evidence="5">
    <location>
        <begin position="316"/>
        <end position="335"/>
    </location>
</feature>
<protein>
    <submittedName>
        <fullName evidence="7">FUSC family protein</fullName>
    </submittedName>
</protein>
<dbReference type="Proteomes" id="UP000293995">
    <property type="component" value="Chromosome"/>
</dbReference>
<keyword evidence="2 5" id="KW-0812">Transmembrane</keyword>
<evidence type="ECO:0000313" key="8">
    <source>
        <dbReference type="Proteomes" id="UP000293995"/>
    </source>
</evidence>
<evidence type="ECO:0000256" key="4">
    <source>
        <dbReference type="ARBA" id="ARBA00023136"/>
    </source>
</evidence>
<organism evidence="7 8">
    <name type="scientific">Microbacterium protaetiae</name>
    <dbReference type="NCBI Taxonomy" id="2509458"/>
    <lineage>
        <taxon>Bacteria</taxon>
        <taxon>Bacillati</taxon>
        <taxon>Actinomycetota</taxon>
        <taxon>Actinomycetes</taxon>
        <taxon>Micrococcales</taxon>
        <taxon>Microbacteriaceae</taxon>
        <taxon>Microbacterium</taxon>
    </lineage>
</organism>
<name>A0A4P6EJY6_9MICO</name>
<feature type="transmembrane region" description="Helical" evidence="5">
    <location>
        <begin position="43"/>
        <end position="61"/>
    </location>
</feature>
<keyword evidence="4 5" id="KW-0472">Membrane</keyword>
<dbReference type="Pfam" id="PF13515">
    <property type="entry name" value="FUSC_2"/>
    <property type="match status" value="1"/>
</dbReference>
<feature type="transmembrane region" description="Helical" evidence="5">
    <location>
        <begin position="215"/>
        <end position="231"/>
    </location>
</feature>
<accession>A0A4P6EJY6</accession>